<feature type="non-terminal residue" evidence="1">
    <location>
        <position position="40"/>
    </location>
</feature>
<gene>
    <name evidence="1" type="ORF">FWILDA_LOCUS18207</name>
</gene>
<dbReference type="AlphaFoldDB" id="A0A9W4TA61"/>
<dbReference type="OrthoDB" id="2421937at2759"/>
<dbReference type="Proteomes" id="UP001153678">
    <property type="component" value="Unassembled WGS sequence"/>
</dbReference>
<organism evidence="1 2">
    <name type="scientific">Funneliformis geosporum</name>
    <dbReference type="NCBI Taxonomy" id="1117311"/>
    <lineage>
        <taxon>Eukaryota</taxon>
        <taxon>Fungi</taxon>
        <taxon>Fungi incertae sedis</taxon>
        <taxon>Mucoromycota</taxon>
        <taxon>Glomeromycotina</taxon>
        <taxon>Glomeromycetes</taxon>
        <taxon>Glomerales</taxon>
        <taxon>Glomeraceae</taxon>
        <taxon>Funneliformis</taxon>
    </lineage>
</organism>
<comment type="caution">
    <text evidence="1">The sequence shown here is derived from an EMBL/GenBank/DDBJ whole genome shotgun (WGS) entry which is preliminary data.</text>
</comment>
<dbReference type="EMBL" id="CAMKVN010016869">
    <property type="protein sequence ID" value="CAI2197699.1"/>
    <property type="molecule type" value="Genomic_DNA"/>
</dbReference>
<evidence type="ECO:0000313" key="2">
    <source>
        <dbReference type="Proteomes" id="UP001153678"/>
    </source>
</evidence>
<protein>
    <submittedName>
        <fullName evidence="1">13937_t:CDS:1</fullName>
    </submittedName>
</protein>
<feature type="non-terminal residue" evidence="1">
    <location>
        <position position="1"/>
    </location>
</feature>
<name>A0A9W4TA61_9GLOM</name>
<accession>A0A9W4TA61</accession>
<reference evidence="1" key="1">
    <citation type="submission" date="2022-08" db="EMBL/GenBank/DDBJ databases">
        <authorList>
            <person name="Kallberg Y."/>
            <person name="Tangrot J."/>
            <person name="Rosling A."/>
        </authorList>
    </citation>
    <scope>NUCLEOTIDE SEQUENCE</scope>
    <source>
        <strain evidence="1">Wild A</strain>
    </source>
</reference>
<sequence length="40" mass="4381">AVLKGPAHLLISSKSEILREKSSDRKGVLYPEKNTSDSLL</sequence>
<evidence type="ECO:0000313" key="1">
    <source>
        <dbReference type="EMBL" id="CAI2197699.1"/>
    </source>
</evidence>
<proteinExistence type="predicted"/>
<keyword evidence="2" id="KW-1185">Reference proteome</keyword>